<sequence>AHKAGLLSDPTVAGNQSGEVADPYYAACKMHTNRDLARRRAESYKVLSE</sequence>
<feature type="non-terminal residue" evidence="1">
    <location>
        <position position="1"/>
    </location>
</feature>
<dbReference type="EMBL" id="CAJVCH010005854">
    <property type="protein sequence ID" value="CAG7659182.1"/>
    <property type="molecule type" value="Genomic_DNA"/>
</dbReference>
<dbReference type="Proteomes" id="UP000708208">
    <property type="component" value="Unassembled WGS sequence"/>
</dbReference>
<dbReference type="AlphaFoldDB" id="A0A8J2JIN7"/>
<reference evidence="1" key="1">
    <citation type="submission" date="2021-06" db="EMBL/GenBank/DDBJ databases">
        <authorList>
            <person name="Hodson N. C."/>
            <person name="Mongue J. A."/>
            <person name="Jaron S. K."/>
        </authorList>
    </citation>
    <scope>NUCLEOTIDE SEQUENCE</scope>
</reference>
<evidence type="ECO:0000313" key="2">
    <source>
        <dbReference type="Proteomes" id="UP000708208"/>
    </source>
</evidence>
<dbReference type="OrthoDB" id="336088at2759"/>
<feature type="non-terminal residue" evidence="1">
    <location>
        <position position="49"/>
    </location>
</feature>
<name>A0A8J2JIN7_9HEXA</name>
<organism evidence="1 2">
    <name type="scientific">Allacma fusca</name>
    <dbReference type="NCBI Taxonomy" id="39272"/>
    <lineage>
        <taxon>Eukaryota</taxon>
        <taxon>Metazoa</taxon>
        <taxon>Ecdysozoa</taxon>
        <taxon>Arthropoda</taxon>
        <taxon>Hexapoda</taxon>
        <taxon>Collembola</taxon>
        <taxon>Symphypleona</taxon>
        <taxon>Sminthuridae</taxon>
        <taxon>Allacma</taxon>
    </lineage>
</organism>
<accession>A0A8J2JIN7</accession>
<comment type="caution">
    <text evidence="1">The sequence shown here is derived from an EMBL/GenBank/DDBJ whole genome shotgun (WGS) entry which is preliminary data.</text>
</comment>
<protein>
    <submittedName>
        <fullName evidence="1">Uncharacterized protein</fullName>
    </submittedName>
</protein>
<proteinExistence type="predicted"/>
<keyword evidence="2" id="KW-1185">Reference proteome</keyword>
<evidence type="ECO:0000313" key="1">
    <source>
        <dbReference type="EMBL" id="CAG7659182.1"/>
    </source>
</evidence>
<gene>
    <name evidence="1" type="ORF">AFUS01_LOCUS1055</name>
</gene>